<evidence type="ECO:0000256" key="1">
    <source>
        <dbReference type="ARBA" id="ARBA00022679"/>
    </source>
</evidence>
<reference evidence="4 5" key="1">
    <citation type="journal article" date="2016" name="Nat. Commun.">
        <title>Thousands of microbial genomes shed light on interconnected biogeochemical processes in an aquifer system.</title>
        <authorList>
            <person name="Anantharaman K."/>
            <person name="Brown C.T."/>
            <person name="Hug L.A."/>
            <person name="Sharon I."/>
            <person name="Castelle C.J."/>
            <person name="Probst A.J."/>
            <person name="Thomas B.C."/>
            <person name="Singh A."/>
            <person name="Wilkins M.J."/>
            <person name="Karaoz U."/>
            <person name="Brodie E.L."/>
            <person name="Williams K.H."/>
            <person name="Hubbard S.S."/>
            <person name="Banfield J.F."/>
        </authorList>
    </citation>
    <scope>NUCLEOTIDE SEQUENCE [LARGE SCALE GENOMIC DNA]</scope>
</reference>
<dbReference type="Pfam" id="PF13439">
    <property type="entry name" value="Glyco_transf_4"/>
    <property type="match status" value="1"/>
</dbReference>
<dbReference type="Pfam" id="PF00534">
    <property type="entry name" value="Glycos_transf_1"/>
    <property type="match status" value="1"/>
</dbReference>
<accession>A0A1F5FYS9</accession>
<evidence type="ECO:0008006" key="6">
    <source>
        <dbReference type="Google" id="ProtNLM"/>
    </source>
</evidence>
<dbReference type="SUPFAM" id="SSF53756">
    <property type="entry name" value="UDP-Glycosyltransferase/glycogen phosphorylase"/>
    <property type="match status" value="1"/>
</dbReference>
<evidence type="ECO:0000259" key="3">
    <source>
        <dbReference type="Pfam" id="PF13439"/>
    </source>
</evidence>
<gene>
    <name evidence="4" type="ORF">A2696_00385</name>
</gene>
<feature type="domain" description="Glycosyltransferase subfamily 4-like N-terminal" evidence="3">
    <location>
        <begin position="15"/>
        <end position="177"/>
    </location>
</feature>
<organism evidence="4 5">
    <name type="scientific">Candidatus Curtissbacteria bacterium RIFCSPHIGHO2_01_FULL_41_13</name>
    <dbReference type="NCBI Taxonomy" id="1797745"/>
    <lineage>
        <taxon>Bacteria</taxon>
        <taxon>Candidatus Curtissiibacteriota</taxon>
    </lineage>
</organism>
<protein>
    <recommendedName>
        <fullName evidence="6">Glycosyl transferase family 1 domain-containing protein</fullName>
    </recommendedName>
</protein>
<dbReference type="EMBL" id="MFBA01000050">
    <property type="protein sequence ID" value="OGD84770.1"/>
    <property type="molecule type" value="Genomic_DNA"/>
</dbReference>
<dbReference type="Gene3D" id="3.40.50.2000">
    <property type="entry name" value="Glycogen Phosphorylase B"/>
    <property type="match status" value="2"/>
</dbReference>
<dbReference type="Proteomes" id="UP000177069">
    <property type="component" value="Unassembled WGS sequence"/>
</dbReference>
<keyword evidence="1" id="KW-0808">Transferase</keyword>
<feature type="domain" description="Glycosyl transferase family 1" evidence="2">
    <location>
        <begin position="200"/>
        <end position="357"/>
    </location>
</feature>
<dbReference type="AlphaFoldDB" id="A0A1F5FYS9"/>
<evidence type="ECO:0000259" key="2">
    <source>
        <dbReference type="Pfam" id="PF00534"/>
    </source>
</evidence>
<dbReference type="CDD" id="cd03809">
    <property type="entry name" value="GT4_MtfB-like"/>
    <property type="match status" value="1"/>
</dbReference>
<dbReference type="PANTHER" id="PTHR46401:SF2">
    <property type="entry name" value="GLYCOSYLTRANSFERASE WBBK-RELATED"/>
    <property type="match status" value="1"/>
</dbReference>
<dbReference type="GO" id="GO:0016757">
    <property type="term" value="F:glycosyltransferase activity"/>
    <property type="evidence" value="ECO:0007669"/>
    <property type="project" value="InterPro"/>
</dbReference>
<sequence>MRIGIDISQIVHGTGVSRYTQLLVQSLVKIDHKNHYVLFGTSLRKNKQLKHFQQDLKGYKNVEFKIFCLPPILFEFLWNRLHLLPIEKFIGDVDVFHSSDWLEPPISSDKTKKVTTIHDMVVCLFPSSLPPRIVSNQKRRMEYVKKEVDMVIANSQTTKEDIIKFLEIPEDKIVVTYLAASQDFKPQDEGKIDEVLEKYKIKKPYILSVATQEPRKNIQKLLDAFDKLIQDPKSKNQNIQLVLVGKYGWGKGFRLGESGKGSGQVIWTGYVPQEDLLALYAGCRVFVYPSLYEGFGLPVLEAMAAGSPVITSNNSSMAEIAKNAAILVDPRSESQLVRALNLVLNLNLENYQKMVNASLDRARFYTWPKTAKQTLKVYEEVIRSPQ</sequence>
<dbReference type="InterPro" id="IPR028098">
    <property type="entry name" value="Glyco_trans_4-like_N"/>
</dbReference>
<comment type="caution">
    <text evidence="4">The sequence shown here is derived from an EMBL/GenBank/DDBJ whole genome shotgun (WGS) entry which is preliminary data.</text>
</comment>
<evidence type="ECO:0000313" key="4">
    <source>
        <dbReference type="EMBL" id="OGD84770.1"/>
    </source>
</evidence>
<dbReference type="PANTHER" id="PTHR46401">
    <property type="entry name" value="GLYCOSYLTRANSFERASE WBBK-RELATED"/>
    <property type="match status" value="1"/>
</dbReference>
<dbReference type="InterPro" id="IPR001296">
    <property type="entry name" value="Glyco_trans_1"/>
</dbReference>
<name>A0A1F5FYS9_9BACT</name>
<dbReference type="GO" id="GO:0009103">
    <property type="term" value="P:lipopolysaccharide biosynthetic process"/>
    <property type="evidence" value="ECO:0007669"/>
    <property type="project" value="TreeGrafter"/>
</dbReference>
<proteinExistence type="predicted"/>
<evidence type="ECO:0000313" key="5">
    <source>
        <dbReference type="Proteomes" id="UP000177069"/>
    </source>
</evidence>
<dbReference type="FunFam" id="3.40.50.2000:FF:000119">
    <property type="entry name" value="Glycosyl transferase group 1"/>
    <property type="match status" value="1"/>
</dbReference>